<reference evidence="1" key="2">
    <citation type="submission" date="2015-06" db="UniProtKB">
        <authorList>
            <consortium name="EnsemblProtists"/>
        </authorList>
    </citation>
    <scope>IDENTIFICATION</scope>
    <source>
        <strain evidence="1">Pr102</strain>
    </source>
</reference>
<keyword evidence="2" id="KW-1185">Reference proteome</keyword>
<evidence type="ECO:0000313" key="2">
    <source>
        <dbReference type="Proteomes" id="UP000005238"/>
    </source>
</evidence>
<accession>H3GGS0</accession>
<dbReference type="InParanoid" id="H3GGS0"/>
<proteinExistence type="predicted"/>
<dbReference type="VEuPathDB" id="FungiDB:KRP23_668"/>
<sequence>MDDKWAFLRPWRQMLQECKTLHDSLDSSNSRDFRASNLPVHASVRCWPSLPKGYQALGGRCSIPIPFPANAAIRRDRVKVQGIREAVEIFNVLATVSRAAFLELVAEFVVVADNFDDLFTPDYIFVFPVWECYLVGTLGSEDIVANEAAVTWGTLFGCPDDPMEYSTEFRGAMDALEIMRKQVTGALCDFMGRRAKAEWGDASSVIEWTAEHAAIPTKGAQVHEENKCESDLSTVDSFSHQLRKLFEIKVPSVVQLCAVGDSAKMLRTWEQTPPNLAPQTVEALKPMFSASGSAELTNALAYMNLKTFRLYLDEAMDLMQPGEALTDAGFMLSTLVYGQSTFQFIEMEGSVTCR</sequence>
<dbReference type="HOGENOM" id="CLU_740759_0_0_1"/>
<dbReference type="EnsemblProtists" id="Phyra75042">
    <property type="protein sequence ID" value="Phyra75042"/>
    <property type="gene ID" value="Phyra75042"/>
</dbReference>
<dbReference type="AlphaFoldDB" id="H3GGS0"/>
<name>H3GGS0_PHYRM</name>
<reference evidence="2" key="1">
    <citation type="journal article" date="2006" name="Science">
        <title>Phytophthora genome sequences uncover evolutionary origins and mechanisms of pathogenesis.</title>
        <authorList>
            <person name="Tyler B.M."/>
            <person name="Tripathy S."/>
            <person name="Zhang X."/>
            <person name="Dehal P."/>
            <person name="Jiang R.H."/>
            <person name="Aerts A."/>
            <person name="Arredondo F.D."/>
            <person name="Baxter L."/>
            <person name="Bensasson D."/>
            <person name="Beynon J.L."/>
            <person name="Chapman J."/>
            <person name="Damasceno C.M."/>
            <person name="Dorrance A.E."/>
            <person name="Dou D."/>
            <person name="Dickerman A.W."/>
            <person name="Dubchak I.L."/>
            <person name="Garbelotto M."/>
            <person name="Gijzen M."/>
            <person name="Gordon S.G."/>
            <person name="Govers F."/>
            <person name="Grunwald N.J."/>
            <person name="Huang W."/>
            <person name="Ivors K.L."/>
            <person name="Jones R.W."/>
            <person name="Kamoun S."/>
            <person name="Krampis K."/>
            <person name="Lamour K.H."/>
            <person name="Lee M.K."/>
            <person name="McDonald W.H."/>
            <person name="Medina M."/>
            <person name="Meijer H.J."/>
            <person name="Nordberg E.K."/>
            <person name="Maclean D.J."/>
            <person name="Ospina-Giraldo M.D."/>
            <person name="Morris P.F."/>
            <person name="Phuntumart V."/>
            <person name="Putnam N.H."/>
            <person name="Rash S."/>
            <person name="Rose J.K."/>
            <person name="Sakihama Y."/>
            <person name="Salamov A.A."/>
            <person name="Savidor A."/>
            <person name="Scheuring C.F."/>
            <person name="Smith B.M."/>
            <person name="Sobral B.W."/>
            <person name="Terry A."/>
            <person name="Torto-Alalibo T.A."/>
            <person name="Win J."/>
            <person name="Xu Z."/>
            <person name="Zhang H."/>
            <person name="Grigoriev I.V."/>
            <person name="Rokhsar D.S."/>
            <person name="Boore J.L."/>
        </authorList>
    </citation>
    <scope>NUCLEOTIDE SEQUENCE [LARGE SCALE GENOMIC DNA]</scope>
    <source>
        <strain evidence="2">Pr102</strain>
    </source>
</reference>
<dbReference type="OMA" id="TEFRGAM"/>
<protein>
    <submittedName>
        <fullName evidence="1">Uncharacterized protein</fullName>
    </submittedName>
</protein>
<dbReference type="VEuPathDB" id="FungiDB:KRP22_6430"/>
<dbReference type="Proteomes" id="UP000005238">
    <property type="component" value="Unassembled WGS sequence"/>
</dbReference>
<organism evidence="1 2">
    <name type="scientific">Phytophthora ramorum</name>
    <name type="common">Sudden oak death agent</name>
    <dbReference type="NCBI Taxonomy" id="164328"/>
    <lineage>
        <taxon>Eukaryota</taxon>
        <taxon>Sar</taxon>
        <taxon>Stramenopiles</taxon>
        <taxon>Oomycota</taxon>
        <taxon>Peronosporomycetes</taxon>
        <taxon>Peronosporales</taxon>
        <taxon>Peronosporaceae</taxon>
        <taxon>Phytophthora</taxon>
    </lineage>
</organism>
<evidence type="ECO:0000313" key="1">
    <source>
        <dbReference type="EnsemblProtists" id="Phyra75042"/>
    </source>
</evidence>
<dbReference type="EMBL" id="DS566008">
    <property type="status" value="NOT_ANNOTATED_CDS"/>
    <property type="molecule type" value="Genomic_DNA"/>
</dbReference>